<organism evidence="1 2">
    <name type="scientific">Zalaria obscura</name>
    <dbReference type="NCBI Taxonomy" id="2024903"/>
    <lineage>
        <taxon>Eukaryota</taxon>
        <taxon>Fungi</taxon>
        <taxon>Dikarya</taxon>
        <taxon>Ascomycota</taxon>
        <taxon>Pezizomycotina</taxon>
        <taxon>Dothideomycetes</taxon>
        <taxon>Dothideomycetidae</taxon>
        <taxon>Dothideales</taxon>
        <taxon>Zalariaceae</taxon>
        <taxon>Zalaria</taxon>
    </lineage>
</organism>
<gene>
    <name evidence="1" type="primary">ISA2</name>
    <name evidence="1" type="ORF">M8818_007791</name>
</gene>
<sequence>MDVVPTCQRVHRAALSMRAQKLFQLSQKARLSSTRRAAVTPRSPLTPSTIPTLLEQPAHFIPRASVQLRSFSRSVPACTKAIMNPRKDEEGEEMKIEILPRAANRLHQISSTDNNPDLALRVSVESGGCHGFQYLMSLTNVTEVDKEEDTVFESEDGKGAKVVMDEPSLELLKGSKIDYTMELIGSQFKVTGIPGATSSCGCGTSFDVAA</sequence>
<protein>
    <submittedName>
        <fullName evidence="1">[4Fe-4S] proteins maturation</fullName>
    </submittedName>
</protein>
<evidence type="ECO:0000313" key="2">
    <source>
        <dbReference type="Proteomes" id="UP001320706"/>
    </source>
</evidence>
<keyword evidence="2" id="KW-1185">Reference proteome</keyword>
<dbReference type="EMBL" id="JAMKPW020000044">
    <property type="protein sequence ID" value="KAK8192620.1"/>
    <property type="molecule type" value="Genomic_DNA"/>
</dbReference>
<comment type="caution">
    <text evidence="1">The sequence shown here is derived from an EMBL/GenBank/DDBJ whole genome shotgun (WGS) entry which is preliminary data.</text>
</comment>
<name>A0ACC3S3K7_9PEZI</name>
<dbReference type="Proteomes" id="UP001320706">
    <property type="component" value="Unassembled WGS sequence"/>
</dbReference>
<accession>A0ACC3S3K7</accession>
<evidence type="ECO:0000313" key="1">
    <source>
        <dbReference type="EMBL" id="KAK8192620.1"/>
    </source>
</evidence>
<proteinExistence type="predicted"/>
<reference evidence="1" key="1">
    <citation type="submission" date="2024-02" db="EMBL/GenBank/DDBJ databases">
        <title>Metagenome Assembled Genome of Zalaria obscura JY119.</title>
        <authorList>
            <person name="Vighnesh L."/>
            <person name="Jagadeeshwari U."/>
            <person name="Venkata Ramana C."/>
            <person name="Sasikala C."/>
        </authorList>
    </citation>
    <scope>NUCLEOTIDE SEQUENCE</scope>
    <source>
        <strain evidence="1">JY119</strain>
    </source>
</reference>